<evidence type="ECO:0000313" key="2">
    <source>
        <dbReference type="EMBL" id="SFC75960.1"/>
    </source>
</evidence>
<feature type="transmembrane region" description="Helical" evidence="1">
    <location>
        <begin position="148"/>
        <end position="173"/>
    </location>
</feature>
<dbReference type="Proteomes" id="UP000199263">
    <property type="component" value="Unassembled WGS sequence"/>
</dbReference>
<feature type="transmembrane region" description="Helical" evidence="1">
    <location>
        <begin position="81"/>
        <end position="111"/>
    </location>
</feature>
<dbReference type="RefSeq" id="WP_090090481.1">
    <property type="nucleotide sequence ID" value="NZ_FOMG01000009.1"/>
</dbReference>
<dbReference type="EMBL" id="FOMG01000009">
    <property type="protein sequence ID" value="SFC75960.1"/>
    <property type="molecule type" value="Genomic_DNA"/>
</dbReference>
<dbReference type="AlphaFoldDB" id="A0A1I1M2S6"/>
<keyword evidence="1" id="KW-1133">Transmembrane helix</keyword>
<keyword evidence="3" id="KW-1185">Reference proteome</keyword>
<gene>
    <name evidence="2" type="ORF">SAMN05421842_10911</name>
</gene>
<evidence type="ECO:0000313" key="3">
    <source>
        <dbReference type="Proteomes" id="UP000199263"/>
    </source>
</evidence>
<protein>
    <submittedName>
        <fullName evidence="2">Uncharacterized membrane protein</fullName>
    </submittedName>
</protein>
<organism evidence="2 3">
    <name type="scientific">Clostridium uliginosum</name>
    <dbReference type="NCBI Taxonomy" id="119641"/>
    <lineage>
        <taxon>Bacteria</taxon>
        <taxon>Bacillati</taxon>
        <taxon>Bacillota</taxon>
        <taxon>Clostridia</taxon>
        <taxon>Eubacteriales</taxon>
        <taxon>Clostridiaceae</taxon>
        <taxon>Clostridium</taxon>
    </lineage>
</organism>
<dbReference type="OrthoDB" id="95800at2"/>
<dbReference type="STRING" id="119641.SAMN05421842_10911"/>
<dbReference type="Pfam" id="PF22564">
    <property type="entry name" value="HAAS"/>
    <property type="match status" value="1"/>
</dbReference>
<evidence type="ECO:0000256" key="1">
    <source>
        <dbReference type="SAM" id="Phobius"/>
    </source>
</evidence>
<keyword evidence="1" id="KW-0812">Transmembrane</keyword>
<name>A0A1I1M2S6_9CLOT</name>
<reference evidence="2 3" key="1">
    <citation type="submission" date="2016-10" db="EMBL/GenBank/DDBJ databases">
        <authorList>
            <person name="de Groot N.N."/>
        </authorList>
    </citation>
    <scope>NUCLEOTIDE SEQUENCE [LARGE SCALE GENOMIC DNA]</scope>
    <source>
        <strain evidence="2 3">DSM 12992</strain>
    </source>
</reference>
<accession>A0A1I1M2S6</accession>
<proteinExistence type="predicted"/>
<feature type="transmembrane region" description="Helical" evidence="1">
    <location>
        <begin position="117"/>
        <end position="141"/>
    </location>
</feature>
<keyword evidence="1" id="KW-0472">Membrane</keyword>
<sequence length="200" mass="21713">MNKKIFIQELRKKLKRLPQEEIENAIGYYLEYFEDAGIDNEQDVLKELDSPSVIASQLLSDYAFKNDEITISKPKKSMSSIWFIILAILAAPLALPLAFALIMVVVAMVIVVGAVTFAFIVTTIALIGGGIVTSFAGLAVMTQGFSTAIMFIGIGLALIGIGLLVGVLILILVPKIFKGIAGLARKSLNRLKKSNKKEEL</sequence>